<keyword evidence="3" id="KW-1185">Reference proteome</keyword>
<dbReference type="Proteomes" id="UP000434639">
    <property type="component" value="Unassembled WGS sequence"/>
</dbReference>
<reference evidence="2 3" key="1">
    <citation type="journal article" date="2017" name="Int. J. Syst. Evol. Microbiol.">
        <title>Bacillus mangrovi sp. nov., isolated from a sediment sample from a mangrove forest.</title>
        <authorList>
            <person name="Gupta V."/>
            <person name="Singh P.K."/>
            <person name="Korpole S."/>
            <person name="Tanuku N.R.S."/>
            <person name="Pinnaka A.K."/>
        </authorList>
    </citation>
    <scope>NUCLEOTIDE SEQUENCE [LARGE SCALE GENOMIC DNA]</scope>
    <source>
        <strain evidence="2 3">KCTC 33872</strain>
    </source>
</reference>
<feature type="coiled-coil region" evidence="1">
    <location>
        <begin position="33"/>
        <end position="204"/>
    </location>
</feature>
<comment type="caution">
    <text evidence="2">The sequence shown here is derived from an EMBL/GenBank/DDBJ whole genome shotgun (WGS) entry which is preliminary data.</text>
</comment>
<sequence length="248" mass="26072">MAFFTSKVLAAILAGGTVSLGALGLAYSGGVTLDGAEKTVQDLGQKIAKFDDNEQALVAKISEVKLAAETKLTEANTNISTLNNKVSNLNTQITTLSNDKAVLTAKVAELEEDVNSLSREIASLKETLKAEQGNHAKTQAALDAKTTEYNTKVAELNTANGKLNEANAKIASYEALAREAVERAKVADKKVTELEGEINKANADVAAHGAAVNEVKEDTAEDVPMTEADLADVDTSIDVEVTPVAENK</sequence>
<proteinExistence type="predicted"/>
<gene>
    <name evidence="2" type="ORF">GKZ89_14035</name>
</gene>
<dbReference type="Gene3D" id="1.10.287.1490">
    <property type="match status" value="1"/>
</dbReference>
<accession>A0A7X2S764</accession>
<protein>
    <submittedName>
        <fullName evidence="2">Uncharacterized protein</fullName>
    </submittedName>
</protein>
<keyword evidence="1" id="KW-0175">Coiled coil</keyword>
<dbReference type="AlphaFoldDB" id="A0A7X2S764"/>
<dbReference type="RefSeq" id="WP_155113032.1">
    <property type="nucleotide sequence ID" value="NZ_WMIB01000015.1"/>
</dbReference>
<evidence type="ECO:0000313" key="3">
    <source>
        <dbReference type="Proteomes" id="UP000434639"/>
    </source>
</evidence>
<dbReference type="SUPFAM" id="SSF57997">
    <property type="entry name" value="Tropomyosin"/>
    <property type="match status" value="1"/>
</dbReference>
<organism evidence="2 3">
    <name type="scientific">Metabacillus mangrovi</name>
    <dbReference type="NCBI Taxonomy" id="1491830"/>
    <lineage>
        <taxon>Bacteria</taxon>
        <taxon>Bacillati</taxon>
        <taxon>Bacillota</taxon>
        <taxon>Bacilli</taxon>
        <taxon>Bacillales</taxon>
        <taxon>Bacillaceae</taxon>
        <taxon>Metabacillus</taxon>
    </lineage>
</organism>
<evidence type="ECO:0000313" key="2">
    <source>
        <dbReference type="EMBL" id="MTH54520.1"/>
    </source>
</evidence>
<name>A0A7X2S764_9BACI</name>
<dbReference type="EMBL" id="WMIB01000015">
    <property type="protein sequence ID" value="MTH54520.1"/>
    <property type="molecule type" value="Genomic_DNA"/>
</dbReference>
<evidence type="ECO:0000256" key="1">
    <source>
        <dbReference type="SAM" id="Coils"/>
    </source>
</evidence>